<dbReference type="EMBL" id="CAEZYH010000003">
    <property type="protein sequence ID" value="CAB4707214.1"/>
    <property type="molecule type" value="Genomic_DNA"/>
</dbReference>
<dbReference type="EMBL" id="CAFBMF010000004">
    <property type="protein sequence ID" value="CAB4888405.1"/>
    <property type="molecule type" value="Genomic_DNA"/>
</dbReference>
<feature type="domain" description="AFP-like" evidence="1">
    <location>
        <begin position="296"/>
        <end position="354"/>
    </location>
</feature>
<dbReference type="SUPFAM" id="SSF51569">
    <property type="entry name" value="Aldolase"/>
    <property type="match status" value="1"/>
</dbReference>
<dbReference type="AlphaFoldDB" id="A0A6J7QJY1"/>
<evidence type="ECO:0000313" key="4">
    <source>
        <dbReference type="EMBL" id="CAB5018030.1"/>
    </source>
</evidence>
<dbReference type="NCBIfam" id="TIGR03586">
    <property type="entry name" value="PseI"/>
    <property type="match status" value="1"/>
</dbReference>
<dbReference type="GO" id="GO:0047444">
    <property type="term" value="F:N-acylneuraminate-9-phosphate synthase activity"/>
    <property type="evidence" value="ECO:0007669"/>
    <property type="project" value="TreeGrafter"/>
</dbReference>
<dbReference type="InterPro" id="IPR036732">
    <property type="entry name" value="AFP_Neu5c_C_sf"/>
</dbReference>
<dbReference type="InterPro" id="IPR006190">
    <property type="entry name" value="SAF_AFP_Neu5Ac"/>
</dbReference>
<dbReference type="InterPro" id="IPR020030">
    <property type="entry name" value="Pseudaminic_synth_PseI"/>
</dbReference>
<dbReference type="InterPro" id="IPR051690">
    <property type="entry name" value="PseI-like"/>
</dbReference>
<dbReference type="SUPFAM" id="SSF51269">
    <property type="entry name" value="AFP III-like domain"/>
    <property type="match status" value="1"/>
</dbReference>
<dbReference type="InterPro" id="IPR013785">
    <property type="entry name" value="Aldolase_TIM"/>
</dbReference>
<dbReference type="Gene3D" id="3.90.1210.10">
    <property type="entry name" value="Antifreeze-like/N-acetylneuraminic acid synthase C-terminal domain"/>
    <property type="match status" value="1"/>
</dbReference>
<reference evidence="4" key="1">
    <citation type="submission" date="2020-05" db="EMBL/GenBank/DDBJ databases">
        <authorList>
            <person name="Chiriac C."/>
            <person name="Salcher M."/>
            <person name="Ghai R."/>
            <person name="Kavagutti S V."/>
        </authorList>
    </citation>
    <scope>NUCLEOTIDE SEQUENCE</scope>
</reference>
<proteinExistence type="predicted"/>
<dbReference type="PANTHER" id="PTHR42966">
    <property type="entry name" value="N-ACETYLNEURAMINATE SYNTHASE"/>
    <property type="match status" value="1"/>
</dbReference>
<dbReference type="InterPro" id="IPR057736">
    <property type="entry name" value="SAF_PseI/NeuA/NeuB"/>
</dbReference>
<dbReference type="Gene3D" id="3.20.20.70">
    <property type="entry name" value="Aldolase class I"/>
    <property type="match status" value="1"/>
</dbReference>
<dbReference type="InterPro" id="IPR013132">
    <property type="entry name" value="PseI/NeuA/B-like_N"/>
</dbReference>
<evidence type="ECO:0000313" key="2">
    <source>
        <dbReference type="EMBL" id="CAB4707214.1"/>
    </source>
</evidence>
<accession>A0A6J7QJY1</accession>
<gene>
    <name evidence="2" type="ORF">UFOPK2658_00167</name>
    <name evidence="3" type="ORF">UFOPK3494_00129</name>
    <name evidence="4" type="ORF">UFOPK4134_00103</name>
</gene>
<dbReference type="PANTHER" id="PTHR42966:SF2">
    <property type="entry name" value="PSEUDAMINIC ACID SYNTHASE"/>
    <property type="match status" value="1"/>
</dbReference>
<dbReference type="InterPro" id="IPR013974">
    <property type="entry name" value="SAF"/>
</dbReference>
<dbReference type="SMART" id="SM00858">
    <property type="entry name" value="SAF"/>
    <property type="match status" value="1"/>
</dbReference>
<protein>
    <submittedName>
        <fullName evidence="4">Unannotated protein</fullName>
    </submittedName>
</protein>
<dbReference type="GO" id="GO:0016051">
    <property type="term" value="P:carbohydrate biosynthetic process"/>
    <property type="evidence" value="ECO:0007669"/>
    <property type="project" value="InterPro"/>
</dbReference>
<organism evidence="4">
    <name type="scientific">freshwater metagenome</name>
    <dbReference type="NCBI Taxonomy" id="449393"/>
    <lineage>
        <taxon>unclassified sequences</taxon>
        <taxon>metagenomes</taxon>
        <taxon>ecological metagenomes</taxon>
    </lineage>
</organism>
<evidence type="ECO:0000313" key="3">
    <source>
        <dbReference type="EMBL" id="CAB4888405.1"/>
    </source>
</evidence>
<dbReference type="Pfam" id="PF03102">
    <property type="entry name" value="NeuB"/>
    <property type="match status" value="1"/>
</dbReference>
<dbReference type="Pfam" id="PF08666">
    <property type="entry name" value="SAF"/>
    <property type="match status" value="1"/>
</dbReference>
<dbReference type="PROSITE" id="PS50844">
    <property type="entry name" value="AFP_LIKE"/>
    <property type="match status" value="1"/>
</dbReference>
<name>A0A6J7QJY1_9ZZZZ</name>
<evidence type="ECO:0000259" key="1">
    <source>
        <dbReference type="PROSITE" id="PS50844"/>
    </source>
</evidence>
<dbReference type="EMBL" id="CAFBPS010000003">
    <property type="protein sequence ID" value="CAB5018030.1"/>
    <property type="molecule type" value="Genomic_DNA"/>
</dbReference>
<sequence length="360" mass="39036">MSEAPDIKIGDYVIGKKSRPFVIAEISANHGGSLDAALELVDLAAETGAAAVKLQHYRPETITIRSELPEFKVGGGTLWDGRQLFDLYAEAMTPWEWTSELFARAKSKGLICFSSPFDKTAVDFLEEHDVVAYKVASFELVDIPLIRYIARTGRPMIMSTGMATVEEIDAAVTAAREAGNSQLALLRCNSGYPANPAEMDLAAIPYMRDRWKCQVGLSDHTLDSTASIASIALGASIIEKHIISSRSDGGPDSAFSSEPEELTVLINQINAAWQSMGEVRFGPSEREKSSIAFRRSLRTTRTLEAGEVLDEAAVRSMRPAGGLAPALFSEVIGRRVLKKLDVGAPITWDVLDLSGDSDAR</sequence>
<dbReference type="CDD" id="cd11615">
    <property type="entry name" value="SAF_NeuB_like"/>
    <property type="match status" value="1"/>
</dbReference>